<dbReference type="HOGENOM" id="CLU_2983097_0_0_1"/>
<sequence>MPPGAVEEQGEETAADIVDGFLKQHADFVAELRRANLDEKVIKAMLELGQDFRLPALA</sequence>
<dbReference type="EnsemblProtists" id="EOD27208">
    <property type="protein sequence ID" value="EOD27208"/>
    <property type="gene ID" value="EMIHUDRAFT_205188"/>
</dbReference>
<dbReference type="AlphaFoldDB" id="A0A0D3JUM3"/>
<dbReference type="KEGG" id="ehx:EMIHUDRAFT_205188"/>
<reference evidence="1" key="2">
    <citation type="submission" date="2024-10" db="UniProtKB">
        <authorList>
            <consortium name="EnsemblProtists"/>
        </authorList>
    </citation>
    <scope>IDENTIFICATION</scope>
</reference>
<organism evidence="1 2">
    <name type="scientific">Emiliania huxleyi (strain CCMP1516)</name>
    <dbReference type="NCBI Taxonomy" id="280463"/>
    <lineage>
        <taxon>Eukaryota</taxon>
        <taxon>Haptista</taxon>
        <taxon>Haptophyta</taxon>
        <taxon>Prymnesiophyceae</taxon>
        <taxon>Isochrysidales</taxon>
        <taxon>Noelaerhabdaceae</taxon>
        <taxon>Emiliania</taxon>
    </lineage>
</organism>
<dbReference type="GeneID" id="17272754"/>
<dbReference type="RefSeq" id="XP_005779637.1">
    <property type="nucleotide sequence ID" value="XM_005779580.1"/>
</dbReference>
<dbReference type="PaxDb" id="2903-EOD27208"/>
<evidence type="ECO:0000313" key="1">
    <source>
        <dbReference type="EnsemblProtists" id="EOD27208"/>
    </source>
</evidence>
<evidence type="ECO:0000313" key="2">
    <source>
        <dbReference type="Proteomes" id="UP000013827"/>
    </source>
</evidence>
<dbReference type="Proteomes" id="UP000013827">
    <property type="component" value="Unassembled WGS sequence"/>
</dbReference>
<protein>
    <submittedName>
        <fullName evidence="1">Uncharacterized protein</fullName>
    </submittedName>
</protein>
<keyword evidence="2" id="KW-1185">Reference proteome</keyword>
<accession>A0A0D3JUM3</accession>
<name>A0A0D3JUM3_EMIH1</name>
<proteinExistence type="predicted"/>
<reference evidence="2" key="1">
    <citation type="journal article" date="2013" name="Nature">
        <title>Pan genome of the phytoplankton Emiliania underpins its global distribution.</title>
        <authorList>
            <person name="Read B.A."/>
            <person name="Kegel J."/>
            <person name="Klute M.J."/>
            <person name="Kuo A."/>
            <person name="Lefebvre S.C."/>
            <person name="Maumus F."/>
            <person name="Mayer C."/>
            <person name="Miller J."/>
            <person name="Monier A."/>
            <person name="Salamov A."/>
            <person name="Young J."/>
            <person name="Aguilar M."/>
            <person name="Claverie J.M."/>
            <person name="Frickenhaus S."/>
            <person name="Gonzalez K."/>
            <person name="Herman E.K."/>
            <person name="Lin Y.C."/>
            <person name="Napier J."/>
            <person name="Ogata H."/>
            <person name="Sarno A.F."/>
            <person name="Shmutz J."/>
            <person name="Schroeder D."/>
            <person name="de Vargas C."/>
            <person name="Verret F."/>
            <person name="von Dassow P."/>
            <person name="Valentin K."/>
            <person name="Van de Peer Y."/>
            <person name="Wheeler G."/>
            <person name="Dacks J.B."/>
            <person name="Delwiche C.F."/>
            <person name="Dyhrman S.T."/>
            <person name="Glockner G."/>
            <person name="John U."/>
            <person name="Richards T."/>
            <person name="Worden A.Z."/>
            <person name="Zhang X."/>
            <person name="Grigoriev I.V."/>
            <person name="Allen A.E."/>
            <person name="Bidle K."/>
            <person name="Borodovsky M."/>
            <person name="Bowler C."/>
            <person name="Brownlee C."/>
            <person name="Cock J.M."/>
            <person name="Elias M."/>
            <person name="Gladyshev V.N."/>
            <person name="Groth M."/>
            <person name="Guda C."/>
            <person name="Hadaegh A."/>
            <person name="Iglesias-Rodriguez M.D."/>
            <person name="Jenkins J."/>
            <person name="Jones B.M."/>
            <person name="Lawson T."/>
            <person name="Leese F."/>
            <person name="Lindquist E."/>
            <person name="Lobanov A."/>
            <person name="Lomsadze A."/>
            <person name="Malik S.B."/>
            <person name="Marsh M.E."/>
            <person name="Mackinder L."/>
            <person name="Mock T."/>
            <person name="Mueller-Roeber B."/>
            <person name="Pagarete A."/>
            <person name="Parker M."/>
            <person name="Probert I."/>
            <person name="Quesneville H."/>
            <person name="Raines C."/>
            <person name="Rensing S.A."/>
            <person name="Riano-Pachon D.M."/>
            <person name="Richier S."/>
            <person name="Rokitta S."/>
            <person name="Shiraiwa Y."/>
            <person name="Soanes D.M."/>
            <person name="van der Giezen M."/>
            <person name="Wahlund T.M."/>
            <person name="Williams B."/>
            <person name="Wilson W."/>
            <person name="Wolfe G."/>
            <person name="Wurch L.L."/>
        </authorList>
    </citation>
    <scope>NUCLEOTIDE SEQUENCE</scope>
</reference>